<protein>
    <recommendedName>
        <fullName evidence="4">Secreted protein</fullName>
    </recommendedName>
</protein>
<evidence type="ECO:0000313" key="2">
    <source>
        <dbReference type="EMBL" id="EPY15529.1"/>
    </source>
</evidence>
<feature type="signal peptide" evidence="1">
    <location>
        <begin position="1"/>
        <end position="20"/>
    </location>
</feature>
<organism evidence="2 3">
    <name type="scientific">Strigomonas culicis</name>
    <dbReference type="NCBI Taxonomy" id="28005"/>
    <lineage>
        <taxon>Eukaryota</taxon>
        <taxon>Discoba</taxon>
        <taxon>Euglenozoa</taxon>
        <taxon>Kinetoplastea</taxon>
        <taxon>Metakinetoplastina</taxon>
        <taxon>Trypanosomatida</taxon>
        <taxon>Trypanosomatidae</taxon>
        <taxon>Strigomonadinae</taxon>
        <taxon>Strigomonas</taxon>
    </lineage>
</organism>
<evidence type="ECO:0000256" key="1">
    <source>
        <dbReference type="SAM" id="SignalP"/>
    </source>
</evidence>
<reference evidence="2 3" key="1">
    <citation type="journal article" date="2013" name="PLoS ONE">
        <title>Predicting the Proteins of Angomonas deanei, Strigomonas culicis and Their Respective Endosymbionts Reveals New Aspects of the Trypanosomatidae Family.</title>
        <authorList>
            <person name="Motta M.C."/>
            <person name="Martins A.C."/>
            <person name="de Souza S.S."/>
            <person name="Catta-Preta C.M."/>
            <person name="Silva R."/>
            <person name="Klein C.C."/>
            <person name="de Almeida L.G."/>
            <person name="de Lima Cunha O."/>
            <person name="Ciapina L.P."/>
            <person name="Brocchi M."/>
            <person name="Colabardini A.C."/>
            <person name="de Araujo Lima B."/>
            <person name="Machado C.R."/>
            <person name="de Almeida Soares C.M."/>
            <person name="Probst C.M."/>
            <person name="de Menezes C.B."/>
            <person name="Thompson C.E."/>
            <person name="Bartholomeu D.C."/>
            <person name="Gradia D.F."/>
            <person name="Pavoni D.P."/>
            <person name="Grisard E.C."/>
            <person name="Fantinatti-Garboggini F."/>
            <person name="Marchini F.K."/>
            <person name="Rodrigues-Luiz G.F."/>
            <person name="Wagner G."/>
            <person name="Goldman G.H."/>
            <person name="Fietto J.L."/>
            <person name="Elias M.C."/>
            <person name="Goldman M.H."/>
            <person name="Sagot M.F."/>
            <person name="Pereira M."/>
            <person name="Stoco P.H."/>
            <person name="de Mendonca-Neto R.P."/>
            <person name="Teixeira S.M."/>
            <person name="Maciel T.E."/>
            <person name="de Oliveira Mendes T.A."/>
            <person name="Urmenyi T.P."/>
            <person name="de Souza W."/>
            <person name="Schenkman S."/>
            <person name="de Vasconcelos A.T."/>
        </authorList>
    </citation>
    <scope>NUCLEOTIDE SEQUENCE [LARGE SCALE GENOMIC DNA]</scope>
</reference>
<dbReference type="AlphaFoldDB" id="S9TF21"/>
<evidence type="ECO:0008006" key="4">
    <source>
        <dbReference type="Google" id="ProtNLM"/>
    </source>
</evidence>
<sequence>MFALLLISLLLQLLFRFTNNSFYVSLHPSLSLSLSYALNTIHFAKKSHQTYTRLMPFRPSWMQCRVMTAKREKRKKKKKSS</sequence>
<comment type="caution">
    <text evidence="2">The sequence shown here is derived from an EMBL/GenBank/DDBJ whole genome shotgun (WGS) entry which is preliminary data.</text>
</comment>
<name>S9TF21_9TRYP</name>
<dbReference type="Proteomes" id="UP000015354">
    <property type="component" value="Unassembled WGS sequence"/>
</dbReference>
<keyword evidence="3" id="KW-1185">Reference proteome</keyword>
<gene>
    <name evidence="2" type="ORF">STCU_11952</name>
</gene>
<feature type="chain" id="PRO_5004557754" description="Secreted protein" evidence="1">
    <location>
        <begin position="21"/>
        <end position="81"/>
    </location>
</feature>
<proteinExistence type="predicted"/>
<evidence type="ECO:0000313" key="3">
    <source>
        <dbReference type="Proteomes" id="UP000015354"/>
    </source>
</evidence>
<dbReference type="EMBL" id="ATMH01011996">
    <property type="protein sequence ID" value="EPY15529.1"/>
    <property type="molecule type" value="Genomic_DNA"/>
</dbReference>
<accession>S9TF21</accession>
<keyword evidence="1" id="KW-0732">Signal</keyword>